<dbReference type="InterPro" id="IPR036736">
    <property type="entry name" value="ACP-like_sf"/>
</dbReference>
<dbReference type="InterPro" id="IPR036291">
    <property type="entry name" value="NAD(P)-bd_dom_sf"/>
</dbReference>
<keyword evidence="1" id="KW-0596">Phosphopantetheine</keyword>
<dbReference type="Gene3D" id="1.10.1200.10">
    <property type="entry name" value="ACP-like"/>
    <property type="match status" value="1"/>
</dbReference>
<keyword evidence="2" id="KW-0597">Phosphoprotein</keyword>
<dbReference type="AlphaFoldDB" id="A0AAE2UWW9"/>
<gene>
    <name evidence="4" type="ORF">IS491_04060</name>
</gene>
<dbReference type="SUPFAM" id="SSF51735">
    <property type="entry name" value="NAD(P)-binding Rossmann-fold domains"/>
    <property type="match status" value="1"/>
</dbReference>
<evidence type="ECO:0000259" key="3">
    <source>
        <dbReference type="PROSITE" id="PS50075"/>
    </source>
</evidence>
<dbReference type="SUPFAM" id="SSF52777">
    <property type="entry name" value="CoA-dependent acyltransferases"/>
    <property type="match status" value="1"/>
</dbReference>
<dbReference type="EMBL" id="JADOEF010000001">
    <property type="protein sequence ID" value="MBF7807880.1"/>
    <property type="molecule type" value="Genomic_DNA"/>
</dbReference>
<dbReference type="CDD" id="cd05235">
    <property type="entry name" value="SDR_e1"/>
    <property type="match status" value="1"/>
</dbReference>
<proteinExistence type="predicted"/>
<dbReference type="Proteomes" id="UP000631418">
    <property type="component" value="Unassembled WGS sequence"/>
</dbReference>
<name>A0AAE2UWW9_CLOBE</name>
<accession>A0AAE2UWW9</accession>
<dbReference type="SUPFAM" id="SSF47336">
    <property type="entry name" value="ACP-like"/>
    <property type="match status" value="1"/>
</dbReference>
<comment type="caution">
    <text evidence="4">The sequence shown here is derived from an EMBL/GenBank/DDBJ whole genome shotgun (WGS) entry which is preliminary data.</text>
</comment>
<dbReference type="InterPro" id="IPR009081">
    <property type="entry name" value="PP-bd_ACP"/>
</dbReference>
<protein>
    <submittedName>
        <fullName evidence="4">SDR family oxidoreductase</fullName>
    </submittedName>
</protein>
<evidence type="ECO:0000256" key="2">
    <source>
        <dbReference type="ARBA" id="ARBA00022553"/>
    </source>
</evidence>
<dbReference type="Pfam" id="PF07993">
    <property type="entry name" value="NAD_binding_4"/>
    <property type="match status" value="1"/>
</dbReference>
<dbReference type="InterPro" id="IPR010080">
    <property type="entry name" value="Thioester_reductase-like_dom"/>
</dbReference>
<dbReference type="PROSITE" id="PS50075">
    <property type="entry name" value="CARRIER"/>
    <property type="match status" value="1"/>
</dbReference>
<evidence type="ECO:0000313" key="4">
    <source>
        <dbReference type="EMBL" id="MBF7807880.1"/>
    </source>
</evidence>
<evidence type="ECO:0000313" key="5">
    <source>
        <dbReference type="Proteomes" id="UP000631418"/>
    </source>
</evidence>
<sequence>MSKIEVNCNKSINKFVGFKSFVNESNKPSMLTERKCIAKSIPISVSEMIRKIANRSQLGIYMILLSGVEFLAYKYSDLTDGILGMPVNGKNFSNISENRMVPIRYKLDTHWTYKDMLTNVKKTVSENLECQTKNSIQDEFSYCKTIIVLENIHQVSEEDLKGIDTVFSFKAEENEILIKLEYIDGLNIELAENLLNQYINFLTIVTNQPNICISKIDLGTKSESWVLDEKNTIDSYVEPRTEVEWTIARVWGDILGIEKVGVEDNLFELGASSYTIVQIAMELSSDFIFDINDIFEFPTISSLANRVKYKKDNWKTLMKQNKELAYTARQNKESKYVLENDMEIYKNNVLKYEDVDVETKNNYQHILLTGATGFLGIHLLHDLLTNSQYELYLLVRGNTKSDAEKRLEELYKYYFGNGFNSVKERVHIINGDLAKDNFGVSKEEYNKLSDTIDCIINSAANIKHYGLAEDFYSINTDGVKRLIEFSLKGNKKDIHQISTGGVAALAERTDYYLFTEYVDELECKLNNIYLKSKYEAERLIIQAREKGINGNIYRVGEIFYNKRTKKCQKKYEEIGIYRLIKSFIQLGVIPNDKNKYMDFSFVDYVSEAITLIFDKKNILNETFHLYNSNYICLDELGDFLVEEGINLNRLEFSTFYETLFQENGDIEINNDLLAILLFLHPSRMLTLLQCGKTTKILEKFNFKWPVVQQDDIHTMMEIFKQIEFI</sequence>
<dbReference type="PANTHER" id="PTHR44845:SF6">
    <property type="entry name" value="BETA-ALANINE-ACTIVATING ENZYME"/>
    <property type="match status" value="1"/>
</dbReference>
<dbReference type="Pfam" id="PF00550">
    <property type="entry name" value="PP-binding"/>
    <property type="match status" value="1"/>
</dbReference>
<dbReference type="Gene3D" id="3.30.559.30">
    <property type="entry name" value="Nonribosomal peptide synthetase, condensation domain"/>
    <property type="match status" value="1"/>
</dbReference>
<reference evidence="4" key="1">
    <citation type="submission" date="2020-11" db="EMBL/GenBank/DDBJ databases">
        <authorList>
            <person name="Thieme N."/>
            <person name="Liebl W."/>
            <person name="Zverlov V."/>
        </authorList>
    </citation>
    <scope>NUCLEOTIDE SEQUENCE</scope>
    <source>
        <strain evidence="4">NT08</strain>
    </source>
</reference>
<dbReference type="Gene3D" id="3.40.50.720">
    <property type="entry name" value="NAD(P)-binding Rossmann-like Domain"/>
    <property type="match status" value="1"/>
</dbReference>
<dbReference type="RefSeq" id="WP_011967604.1">
    <property type="nucleotide sequence ID" value="NZ_CP053893.1"/>
</dbReference>
<dbReference type="InterPro" id="IPR013120">
    <property type="entry name" value="FAR_NAD-bd"/>
</dbReference>
<dbReference type="PANTHER" id="PTHR44845">
    <property type="entry name" value="CARRIER DOMAIN-CONTAINING PROTEIN"/>
    <property type="match status" value="1"/>
</dbReference>
<organism evidence="4 5">
    <name type="scientific">Clostridium beijerinckii</name>
    <name type="common">Clostridium MP</name>
    <dbReference type="NCBI Taxonomy" id="1520"/>
    <lineage>
        <taxon>Bacteria</taxon>
        <taxon>Bacillati</taxon>
        <taxon>Bacillota</taxon>
        <taxon>Clostridia</taxon>
        <taxon>Eubacteriales</taxon>
        <taxon>Clostridiaceae</taxon>
        <taxon>Clostridium</taxon>
    </lineage>
</organism>
<evidence type="ECO:0000256" key="1">
    <source>
        <dbReference type="ARBA" id="ARBA00022450"/>
    </source>
</evidence>
<feature type="domain" description="Carrier" evidence="3">
    <location>
        <begin position="238"/>
        <end position="311"/>
    </location>
</feature>